<proteinExistence type="predicted"/>
<gene>
    <name evidence="1" type="ORF">OCTVUL_1B031524</name>
</gene>
<sequence>MMATNTIQLWSSQMFQQFHIRCKDFSALTNYLQHWKDNFSKDQMTALEIEDIKDSITIKTGIILRKNRSTSEEATISFCKTFRDFPLIKEKSLFDENVKKLNCDQQAALQIIKEAIHNSKADIHSHKILSAKTLLIVQVDQEYTVVHDFIDLISSAFNRNVIHECITESEKFLKIVLAPKNIDVRLFNAEILKFFPGDEKALFIHDQCLH</sequence>
<evidence type="ECO:0000313" key="2">
    <source>
        <dbReference type="Proteomes" id="UP001162480"/>
    </source>
</evidence>
<dbReference type="Proteomes" id="UP001162480">
    <property type="component" value="Chromosome 27"/>
</dbReference>
<dbReference type="EMBL" id="OX597840">
    <property type="protein sequence ID" value="CAI9741804.1"/>
    <property type="molecule type" value="Genomic_DNA"/>
</dbReference>
<name>A0AA36BWV1_OCTVU</name>
<accession>A0AA36BWV1</accession>
<keyword evidence="2" id="KW-1185">Reference proteome</keyword>
<dbReference type="AlphaFoldDB" id="A0AA36BWV1"/>
<reference evidence="1" key="1">
    <citation type="submission" date="2023-08" db="EMBL/GenBank/DDBJ databases">
        <authorList>
            <person name="Alioto T."/>
            <person name="Alioto T."/>
            <person name="Gomez Garrido J."/>
        </authorList>
    </citation>
    <scope>NUCLEOTIDE SEQUENCE</scope>
</reference>
<evidence type="ECO:0000313" key="1">
    <source>
        <dbReference type="EMBL" id="CAI9741804.1"/>
    </source>
</evidence>
<protein>
    <submittedName>
        <fullName evidence="1">Uncharacterized protein</fullName>
    </submittedName>
</protein>
<organism evidence="1 2">
    <name type="scientific">Octopus vulgaris</name>
    <name type="common">Common octopus</name>
    <dbReference type="NCBI Taxonomy" id="6645"/>
    <lineage>
        <taxon>Eukaryota</taxon>
        <taxon>Metazoa</taxon>
        <taxon>Spiralia</taxon>
        <taxon>Lophotrochozoa</taxon>
        <taxon>Mollusca</taxon>
        <taxon>Cephalopoda</taxon>
        <taxon>Coleoidea</taxon>
        <taxon>Octopodiformes</taxon>
        <taxon>Octopoda</taxon>
        <taxon>Incirrata</taxon>
        <taxon>Octopodidae</taxon>
        <taxon>Octopus</taxon>
    </lineage>
</organism>